<dbReference type="RefSeq" id="WP_071937721.1">
    <property type="nucleotide sequence ID" value="NZ_CP013197.1"/>
</dbReference>
<dbReference type="Proteomes" id="UP000464735">
    <property type="component" value="Chromosome"/>
</dbReference>
<name>Q14KK6_SPICI</name>
<protein>
    <submittedName>
        <fullName evidence="1">Hypothetical transmembrane protein</fullName>
    </submittedName>
</protein>
<keyword evidence="5" id="KW-1185">Reference proteome</keyword>
<keyword evidence="1" id="KW-0472">Membrane</keyword>
<accession>Q14KK6</accession>
<sequence length="169" mass="19187">MSIKKILSLIGATVITTSGVAPLMAMMPNNKNLNFFKGESSSSFTGGEDKILKDIIYENKETKEHFFAEWIIFLSSTTIENLNKFLINKRVPDFNTKIINMINFLKLRLKEINGDNELSFISKIEGNEGFYSNFLTTVCQIFANPLVKSDNGVMFTIDDFGNFINLFKQ</sequence>
<dbReference type="AlphaFoldDB" id="Q14KK6"/>
<dbReference type="EMBL" id="AM285328">
    <property type="protein sequence ID" value="CAK99974.1"/>
    <property type="molecule type" value="Genomic_DNA"/>
</dbReference>
<organism evidence="1">
    <name type="scientific">Spiroplasma citri</name>
    <dbReference type="NCBI Taxonomy" id="2133"/>
    <lineage>
        <taxon>Bacteria</taxon>
        <taxon>Bacillati</taxon>
        <taxon>Mycoplasmatota</taxon>
        <taxon>Mollicutes</taxon>
        <taxon>Entomoplasmatales</taxon>
        <taxon>Spiroplasmataceae</taxon>
        <taxon>Spiroplasma</taxon>
    </lineage>
</organism>
<dbReference type="STRING" id="2133.SCITRI_001405"/>
<dbReference type="KEGG" id="sck:SCITRI_001405"/>
<evidence type="ECO:0000313" key="3">
    <source>
        <dbReference type="EMBL" id="WFG95918.1"/>
    </source>
</evidence>
<reference evidence="1" key="1">
    <citation type="journal article" date="2010" name="Appl. Environ. Microbiol.">
        <title>Partial chromosome sequence of Spiroplasma citri reveals extensive viral invasion and important gene decay.</title>
        <authorList>
            <person name="Carle P."/>
            <person name="Saillard C."/>
            <person name="Carrere N."/>
            <person name="Carrere S."/>
            <person name="Duret S."/>
            <person name="Eveillard S."/>
            <person name="Gaurivaud P."/>
            <person name="Gourgues G."/>
            <person name="Gouzy J."/>
            <person name="Salar P."/>
            <person name="Verdin E."/>
            <person name="Breton M."/>
            <person name="Blanchard A."/>
            <person name="Laigret F."/>
            <person name="Bove J.M."/>
            <person name="Renaudin J."/>
            <person name="Foissac X."/>
        </authorList>
    </citation>
    <scope>NUCLEOTIDE SEQUENCE</scope>
    <source>
        <strain evidence="1">GII3-3X</strain>
    </source>
</reference>
<evidence type="ECO:0000313" key="5">
    <source>
        <dbReference type="Proteomes" id="UP001214629"/>
    </source>
</evidence>
<evidence type="ECO:0000313" key="1">
    <source>
        <dbReference type="EMBL" id="CAK99974.1"/>
    </source>
</evidence>
<dbReference type="GeneID" id="54239251"/>
<keyword evidence="1" id="KW-0812">Transmembrane</keyword>
<reference evidence="2 4" key="2">
    <citation type="submission" date="2019-11" db="EMBL/GenBank/DDBJ databases">
        <title>Whole genome sequencing and comparative genomics analyses of five strains of Spiroplasma citri.</title>
        <authorList>
            <person name="Yokomi R."/>
            <person name="Chen J."/>
            <person name="Rattner R."/>
            <person name="Vidalakis G."/>
        </authorList>
    </citation>
    <scope>NUCLEOTIDE SEQUENCE [LARGE SCALE GENOMIC DNA]</scope>
    <source>
        <strain evidence="2 4">BR12</strain>
    </source>
</reference>
<gene>
    <name evidence="2" type="ORF">GL298_07785</name>
    <name evidence="3" type="ORF">M0C40_07390</name>
    <name evidence="1" type="ORF">SPICINP07_007</name>
</gene>
<dbReference type="EMBL" id="CP046368">
    <property type="protein sequence ID" value="QIA69388.1"/>
    <property type="molecule type" value="Genomic_DNA"/>
</dbReference>
<evidence type="ECO:0000313" key="2">
    <source>
        <dbReference type="EMBL" id="QIA69388.1"/>
    </source>
</evidence>
<dbReference type="EMBL" id="CP096246">
    <property type="protein sequence ID" value="WFG95918.1"/>
    <property type="molecule type" value="Genomic_DNA"/>
</dbReference>
<reference evidence="3 5" key="3">
    <citation type="submission" date="2022-04" db="EMBL/GenBank/DDBJ databases">
        <title>Whole genome of Spiroplasma citri.</title>
        <authorList>
            <person name="Khanchezar A."/>
            <person name="Izadpanah K."/>
            <person name="Taghavi M."/>
            <person name="Ghorbani A."/>
            <person name="Beven L."/>
        </authorList>
    </citation>
    <scope>NUCLEOTIDE SEQUENCE [LARGE SCALE GENOMIC DNA]</scope>
    <source>
        <strain evidence="3 5">D4</strain>
    </source>
</reference>
<dbReference type="Proteomes" id="UP001214629">
    <property type="component" value="Chromosome"/>
</dbReference>
<evidence type="ECO:0000313" key="4">
    <source>
        <dbReference type="Proteomes" id="UP000464735"/>
    </source>
</evidence>
<dbReference type="OrthoDB" id="9935263at2"/>
<proteinExistence type="predicted"/>